<evidence type="ECO:0000256" key="12">
    <source>
        <dbReference type="ARBA" id="ARBA00023136"/>
    </source>
</evidence>
<comment type="subcellular location">
    <subcellularLocation>
        <location evidence="2">Cell inner membrane</location>
        <topology evidence="2">Multi-pass membrane protein</topology>
    </subcellularLocation>
</comment>
<feature type="modified residue" description="Phosphohistidine" evidence="13">
    <location>
        <position position="753"/>
    </location>
</feature>
<dbReference type="SUPFAM" id="SSF47384">
    <property type="entry name" value="Homodimeric domain of signal transducing histidine kinase"/>
    <property type="match status" value="1"/>
</dbReference>
<dbReference type="SMART" id="SM00448">
    <property type="entry name" value="REC"/>
    <property type="match status" value="1"/>
</dbReference>
<reference evidence="19 20" key="1">
    <citation type="submission" date="2023-09" db="EMBL/GenBank/DDBJ databases">
        <authorList>
            <person name="Rey-Velasco X."/>
        </authorList>
    </citation>
    <scope>NUCLEOTIDE SEQUENCE [LARGE SCALE GENOMIC DNA]</scope>
    <source>
        <strain evidence="19 20">F260</strain>
    </source>
</reference>
<evidence type="ECO:0000256" key="7">
    <source>
        <dbReference type="ARBA" id="ARBA00022679"/>
    </source>
</evidence>
<sequence>MRNTRQSITFKVVAGYLILALLVGAATWFVYTQVIAYTNLSQYNNSNNEQLFMVSEITTDLYETENISRRLIQAGKEEDVEIYSAQIDSIRENIQLLKERYSDSLMQTGLDSIGKLLTQKTENLQELLELRKQDRNTNYYSQVLRELRRVDESFAEDDYERRFNNLEPHQRNVLISWLEYAKEDNAETLTNKTADSLVNSVKRVLSELEYANREFRKTVLEKEDQLLDNDLILNQQLRSLLSTIEQEEREASLVRTANSQAMLERTSQIIFFAGIVSIIIILIFLILILKDISQSQKYRLQLEEAKNFAETLLKRREQFMAAITHDLRSPLTTVIGYSDLMKKTRLESKQGRYLEQIRKSSDFILHLVNDLLDLSKLEAGKMLVESLPFNPKNLIEDTVNNNIPAETKDEVKVIIEASEETDTDVLSDPFRIKQIIANLVTNAYKFTEEGEIRVTSKIVKKKADWLVISIKDTGIGISEAKQEEIFEEFSQENSKIEKQYGGTGLGLTITKSLAGLLKGDIKLKSKPGEGSEFIVSIPITCVTVKGQKEELKPKVNPEKVDLSGKKALVADDENSQLALTSELVKSIGFSCETSVNGKQALQKLEAEKFDLVLTDIQMPIMDGFALIREIRATPQLKDIPVIALSGRREISSETYLDAGFNKNLLKPYQPADLLSTIAEIFKVEIQSKKHKKQQQKNITTAYDLEEIYLFSGGDDEAMEIIIKAFLDSSKENVAGLEKAYKERDTETLGKIAHKMLPMLKQMKAAHVVPVLEKLERQEEVSDSEVDLTIRELKQLMKSLETEVTI</sequence>
<evidence type="ECO:0000256" key="10">
    <source>
        <dbReference type="ARBA" id="ARBA00022840"/>
    </source>
</evidence>
<dbReference type="Gene3D" id="3.40.50.2300">
    <property type="match status" value="1"/>
</dbReference>
<dbReference type="InterPro" id="IPR004358">
    <property type="entry name" value="Sig_transdc_His_kin-like_C"/>
</dbReference>
<dbReference type="Proteomes" id="UP001245285">
    <property type="component" value="Unassembled WGS sequence"/>
</dbReference>
<dbReference type="PROSITE" id="PS50894">
    <property type="entry name" value="HPT"/>
    <property type="match status" value="1"/>
</dbReference>
<feature type="domain" description="Response regulatory" evidence="17">
    <location>
        <begin position="566"/>
        <end position="681"/>
    </location>
</feature>
<dbReference type="PANTHER" id="PTHR43047:SF64">
    <property type="entry name" value="HISTIDINE KINASE CONTAINING CHEY-HOMOLOGOUS RECEIVER DOMAIN AND PAS DOMAIN-RELATED"/>
    <property type="match status" value="1"/>
</dbReference>
<dbReference type="Gene3D" id="1.10.287.130">
    <property type="match status" value="1"/>
</dbReference>
<dbReference type="Pfam" id="PF00512">
    <property type="entry name" value="HisKA"/>
    <property type="match status" value="1"/>
</dbReference>
<protein>
    <recommendedName>
        <fullName evidence="3">histidine kinase</fullName>
        <ecNumber evidence="3">2.7.13.3</ecNumber>
    </recommendedName>
</protein>
<dbReference type="InterPro" id="IPR001789">
    <property type="entry name" value="Sig_transdc_resp-reg_receiver"/>
</dbReference>
<evidence type="ECO:0000256" key="8">
    <source>
        <dbReference type="ARBA" id="ARBA00022692"/>
    </source>
</evidence>
<dbReference type="PANTHER" id="PTHR43047">
    <property type="entry name" value="TWO-COMPONENT HISTIDINE PROTEIN KINASE"/>
    <property type="match status" value="1"/>
</dbReference>
<keyword evidence="10 19" id="KW-0547">Nucleotide-binding</keyword>
<dbReference type="InterPro" id="IPR036097">
    <property type="entry name" value="HisK_dim/P_sf"/>
</dbReference>
<feature type="transmembrane region" description="Helical" evidence="15">
    <location>
        <begin position="269"/>
        <end position="289"/>
    </location>
</feature>
<keyword evidence="12 15" id="KW-0472">Membrane</keyword>
<keyword evidence="7" id="KW-0808">Transferase</keyword>
<keyword evidence="20" id="KW-1185">Reference proteome</keyword>
<dbReference type="EMBL" id="JAVRHO010000011">
    <property type="protein sequence ID" value="MDT0646911.1"/>
    <property type="molecule type" value="Genomic_DNA"/>
</dbReference>
<comment type="catalytic activity">
    <reaction evidence="1">
        <text>ATP + protein L-histidine = ADP + protein N-phospho-L-histidine.</text>
        <dbReference type="EC" id="2.7.13.3"/>
    </reaction>
</comment>
<organism evidence="19 20">
    <name type="scientific">Autumnicola lenta</name>
    <dbReference type="NCBI Taxonomy" id="3075593"/>
    <lineage>
        <taxon>Bacteria</taxon>
        <taxon>Pseudomonadati</taxon>
        <taxon>Bacteroidota</taxon>
        <taxon>Flavobacteriia</taxon>
        <taxon>Flavobacteriales</taxon>
        <taxon>Flavobacteriaceae</taxon>
        <taxon>Autumnicola</taxon>
    </lineage>
</organism>
<dbReference type="SUPFAM" id="SSF47226">
    <property type="entry name" value="Histidine-containing phosphotransfer domain, HPT domain"/>
    <property type="match status" value="1"/>
</dbReference>
<keyword evidence="4" id="KW-1003">Cell membrane</keyword>
<keyword evidence="10 19" id="KW-0067">ATP-binding</keyword>
<name>A0ABU3CKN3_9FLAO</name>
<evidence type="ECO:0000259" key="16">
    <source>
        <dbReference type="PROSITE" id="PS50109"/>
    </source>
</evidence>
<dbReference type="EC" id="2.7.13.3" evidence="3"/>
<dbReference type="Gene3D" id="1.20.120.160">
    <property type="entry name" value="HPT domain"/>
    <property type="match status" value="1"/>
</dbReference>
<evidence type="ECO:0000259" key="17">
    <source>
        <dbReference type="PROSITE" id="PS50110"/>
    </source>
</evidence>
<dbReference type="Gene3D" id="3.30.565.10">
    <property type="entry name" value="Histidine kinase-like ATPase, C-terminal domain"/>
    <property type="match status" value="1"/>
</dbReference>
<dbReference type="InterPro" id="IPR003661">
    <property type="entry name" value="HisK_dim/P_dom"/>
</dbReference>
<dbReference type="InterPro" id="IPR036890">
    <property type="entry name" value="HATPase_C_sf"/>
</dbReference>
<evidence type="ECO:0000313" key="20">
    <source>
        <dbReference type="Proteomes" id="UP001245285"/>
    </source>
</evidence>
<dbReference type="Pfam" id="PF00072">
    <property type="entry name" value="Response_reg"/>
    <property type="match status" value="1"/>
</dbReference>
<evidence type="ECO:0000259" key="18">
    <source>
        <dbReference type="PROSITE" id="PS50894"/>
    </source>
</evidence>
<evidence type="ECO:0000313" key="19">
    <source>
        <dbReference type="EMBL" id="MDT0646911.1"/>
    </source>
</evidence>
<proteinExistence type="predicted"/>
<feature type="transmembrane region" description="Helical" evidence="15">
    <location>
        <begin position="12"/>
        <end position="31"/>
    </location>
</feature>
<evidence type="ECO:0000256" key="6">
    <source>
        <dbReference type="ARBA" id="ARBA00022553"/>
    </source>
</evidence>
<dbReference type="PRINTS" id="PR00344">
    <property type="entry name" value="BCTRLSENSOR"/>
</dbReference>
<dbReference type="InterPro" id="IPR011006">
    <property type="entry name" value="CheY-like_superfamily"/>
</dbReference>
<comment type="caution">
    <text evidence="19">The sequence shown here is derived from an EMBL/GenBank/DDBJ whole genome shotgun (WGS) entry which is preliminary data.</text>
</comment>
<dbReference type="InterPro" id="IPR003594">
    <property type="entry name" value="HATPase_dom"/>
</dbReference>
<evidence type="ECO:0000256" key="3">
    <source>
        <dbReference type="ARBA" id="ARBA00012438"/>
    </source>
</evidence>
<evidence type="ECO:0000256" key="15">
    <source>
        <dbReference type="SAM" id="Phobius"/>
    </source>
</evidence>
<evidence type="ECO:0000256" key="9">
    <source>
        <dbReference type="ARBA" id="ARBA00022777"/>
    </source>
</evidence>
<dbReference type="PROSITE" id="PS50110">
    <property type="entry name" value="RESPONSE_REGULATORY"/>
    <property type="match status" value="1"/>
</dbReference>
<evidence type="ECO:0000256" key="14">
    <source>
        <dbReference type="PROSITE-ProRule" id="PRU00169"/>
    </source>
</evidence>
<dbReference type="CDD" id="cd16922">
    <property type="entry name" value="HATPase_EvgS-ArcB-TorS-like"/>
    <property type="match status" value="1"/>
</dbReference>
<evidence type="ECO:0000256" key="2">
    <source>
        <dbReference type="ARBA" id="ARBA00004429"/>
    </source>
</evidence>
<evidence type="ECO:0000256" key="4">
    <source>
        <dbReference type="ARBA" id="ARBA00022475"/>
    </source>
</evidence>
<evidence type="ECO:0000256" key="5">
    <source>
        <dbReference type="ARBA" id="ARBA00022519"/>
    </source>
</evidence>
<dbReference type="CDD" id="cd17546">
    <property type="entry name" value="REC_hyHK_CKI1_RcsC-like"/>
    <property type="match status" value="1"/>
</dbReference>
<keyword evidence="6 14" id="KW-0597">Phosphoprotein</keyword>
<dbReference type="Pfam" id="PF02518">
    <property type="entry name" value="HATPase_c"/>
    <property type="match status" value="1"/>
</dbReference>
<dbReference type="InterPro" id="IPR036641">
    <property type="entry name" value="HPT_dom_sf"/>
</dbReference>
<dbReference type="PROSITE" id="PS50109">
    <property type="entry name" value="HIS_KIN"/>
    <property type="match status" value="1"/>
</dbReference>
<feature type="domain" description="Histidine kinase" evidence="16">
    <location>
        <begin position="322"/>
        <end position="541"/>
    </location>
</feature>
<keyword evidence="11 15" id="KW-1133">Transmembrane helix</keyword>
<dbReference type="RefSeq" id="WP_311495073.1">
    <property type="nucleotide sequence ID" value="NZ_JAVRHO010000011.1"/>
</dbReference>
<dbReference type="SMART" id="SM00388">
    <property type="entry name" value="HisKA"/>
    <property type="match status" value="1"/>
</dbReference>
<feature type="domain" description="HPt" evidence="18">
    <location>
        <begin position="714"/>
        <end position="805"/>
    </location>
</feature>
<accession>A0ABU3CKN3</accession>
<evidence type="ECO:0000256" key="11">
    <source>
        <dbReference type="ARBA" id="ARBA00022989"/>
    </source>
</evidence>
<keyword evidence="9" id="KW-0418">Kinase</keyword>
<feature type="modified residue" description="4-aspartylphosphate" evidence="14">
    <location>
        <position position="615"/>
    </location>
</feature>
<dbReference type="InterPro" id="IPR008207">
    <property type="entry name" value="Sig_transdc_His_kin_Hpt_dom"/>
</dbReference>
<dbReference type="SUPFAM" id="SSF52172">
    <property type="entry name" value="CheY-like"/>
    <property type="match status" value="1"/>
</dbReference>
<dbReference type="GO" id="GO:0005524">
    <property type="term" value="F:ATP binding"/>
    <property type="evidence" value="ECO:0007669"/>
    <property type="project" value="UniProtKB-KW"/>
</dbReference>
<dbReference type="InterPro" id="IPR005467">
    <property type="entry name" value="His_kinase_dom"/>
</dbReference>
<dbReference type="SUPFAM" id="SSF55874">
    <property type="entry name" value="ATPase domain of HSP90 chaperone/DNA topoisomerase II/histidine kinase"/>
    <property type="match status" value="1"/>
</dbReference>
<gene>
    <name evidence="19" type="ORF">RM545_09420</name>
</gene>
<dbReference type="SMART" id="SM00387">
    <property type="entry name" value="HATPase_c"/>
    <property type="match status" value="1"/>
</dbReference>
<keyword evidence="8 15" id="KW-0812">Transmembrane</keyword>
<evidence type="ECO:0000256" key="13">
    <source>
        <dbReference type="PROSITE-ProRule" id="PRU00110"/>
    </source>
</evidence>
<keyword evidence="5" id="KW-0997">Cell inner membrane</keyword>
<dbReference type="CDD" id="cd00082">
    <property type="entry name" value="HisKA"/>
    <property type="match status" value="1"/>
</dbReference>
<evidence type="ECO:0000256" key="1">
    <source>
        <dbReference type="ARBA" id="ARBA00000085"/>
    </source>
</evidence>